<evidence type="ECO:0000259" key="7">
    <source>
        <dbReference type="PROSITE" id="PS50988"/>
    </source>
</evidence>
<accession>A0A915PIU3</accession>
<evidence type="ECO:0000256" key="1">
    <source>
        <dbReference type="ARBA" id="ARBA00004496"/>
    </source>
</evidence>
<dbReference type="InterPro" id="IPR056800">
    <property type="entry name" value="vWA_Ro60"/>
</dbReference>
<sequence length="721" mass="83133">MVCSKLYKVNHGFKLSCSKAKSVIMLGLTTCTEIGNIVCRSSRVFILLKETVQKEEGQDLRNSNTALKASVMNVVEYLSSCHPDDLLYRLSIEFAVRNLEQQNELVSDINTNQLLSTSMSDEEFIRRFLILGNLQGIYFARQNEFTCTLVPDLCRIIQAGKGLMILKQILEISRSNHIQKKEPLLIALALCARYKVRDTQSKRKLPWDTIEEQEKLLPDAVCRDIRPVMENTYQQCLQKVALFSVHKVCVTPIDLFMFINYCKVISKESGLKKDSNGWGRALRATVIKWYYNQTPASLVVMVTKYRHRVNYSHRDLFCLSHIHPKRSFLSKYDYLQHQQEFQNIFEYVTRGSKKIRRQRRELLLKKQCEDCPMESEETEQVRQNLEKLSFKEIRRRKPFESFVEKAKSEEVAANRVVNTLKYIQAFEELRNLTPANIDRAVSLILQYGNFNYLSSVLSNITSFFHEDDENYTNFAKDDPVSLVVSKLADVEKLEQERFHPLTILLAKTNYEYGHEMRGNRIWEPVKSIQRALDSAFYSCFKAVKVTNKRYLIAVDISDSMDSFVQGTMLACSQAAATLSMMLIQNEASVIPLAFSDILVPLEWDRFMSLGEYLNAAKKLRYGTTDCAQPMRWAIENEMEVDVFIILTDNDVSVKSMKPCDAIQRYRHQMDLPNAKLIVVGMTDKIGSLANPDDPDMLVICGMSPSVPQIIYDFVLNFEMTD</sequence>
<dbReference type="AlphaFoldDB" id="A0A915PIU3"/>
<dbReference type="SUPFAM" id="SSF53300">
    <property type="entry name" value="vWA-like"/>
    <property type="match status" value="1"/>
</dbReference>
<keyword evidence="6" id="KW-0687">Ribonucleoprotein</keyword>
<dbReference type="Gene3D" id="3.40.50.410">
    <property type="entry name" value="von Willebrand factor, type A domain"/>
    <property type="match status" value="1"/>
</dbReference>
<evidence type="ECO:0000256" key="5">
    <source>
        <dbReference type="ARBA" id="ARBA00022884"/>
    </source>
</evidence>
<dbReference type="GO" id="GO:0046872">
    <property type="term" value="F:metal ion binding"/>
    <property type="evidence" value="ECO:0007669"/>
    <property type="project" value="UniProtKB-KW"/>
</dbReference>
<proteinExistence type="inferred from homology"/>
<evidence type="ECO:0000256" key="4">
    <source>
        <dbReference type="ARBA" id="ARBA00022723"/>
    </source>
</evidence>
<keyword evidence="3" id="KW-0963">Cytoplasm</keyword>
<dbReference type="InterPro" id="IPR008858">
    <property type="entry name" value="TROVE_dom"/>
</dbReference>
<dbReference type="GO" id="GO:1990904">
    <property type="term" value="C:ribonucleoprotein complex"/>
    <property type="evidence" value="ECO:0007669"/>
    <property type="project" value="UniProtKB-KW"/>
</dbReference>
<protein>
    <submittedName>
        <fullName evidence="9">TROVE domain-containing protein</fullName>
    </submittedName>
</protein>
<dbReference type="WBParaSite" id="sdigi.contig10.g1163.t1">
    <property type="protein sequence ID" value="sdigi.contig10.g1163.t1"/>
    <property type="gene ID" value="sdigi.contig10.g1163"/>
</dbReference>
<keyword evidence="4" id="KW-0479">Metal-binding</keyword>
<evidence type="ECO:0000256" key="3">
    <source>
        <dbReference type="ARBA" id="ARBA00022490"/>
    </source>
</evidence>
<dbReference type="InterPro" id="IPR037214">
    <property type="entry name" value="TROVE_dom_sf"/>
</dbReference>
<keyword evidence="5" id="KW-0694">RNA-binding</keyword>
<reference evidence="9" key="1">
    <citation type="submission" date="2022-11" db="UniProtKB">
        <authorList>
            <consortium name="WormBaseParasite"/>
        </authorList>
    </citation>
    <scope>IDENTIFICATION</scope>
</reference>
<evidence type="ECO:0000313" key="8">
    <source>
        <dbReference type="Proteomes" id="UP000887581"/>
    </source>
</evidence>
<dbReference type="InterPro" id="IPR040322">
    <property type="entry name" value="TROVE2"/>
</dbReference>
<keyword evidence="8" id="KW-1185">Reference proteome</keyword>
<organism evidence="8 9">
    <name type="scientific">Setaria digitata</name>
    <dbReference type="NCBI Taxonomy" id="48799"/>
    <lineage>
        <taxon>Eukaryota</taxon>
        <taxon>Metazoa</taxon>
        <taxon>Ecdysozoa</taxon>
        <taxon>Nematoda</taxon>
        <taxon>Chromadorea</taxon>
        <taxon>Rhabditida</taxon>
        <taxon>Spirurina</taxon>
        <taxon>Spiruromorpha</taxon>
        <taxon>Filarioidea</taxon>
        <taxon>Setariidae</taxon>
        <taxon>Setaria</taxon>
    </lineage>
</organism>
<dbReference type="InterPro" id="IPR036465">
    <property type="entry name" value="vWFA_dom_sf"/>
</dbReference>
<dbReference type="PANTHER" id="PTHR14202:SF0">
    <property type="entry name" value="RNA-BINDING PROTEIN RO60"/>
    <property type="match status" value="1"/>
</dbReference>
<evidence type="ECO:0000256" key="2">
    <source>
        <dbReference type="ARBA" id="ARBA00007814"/>
    </source>
</evidence>
<dbReference type="SUPFAM" id="SSF140864">
    <property type="entry name" value="TROVE domain-like"/>
    <property type="match status" value="2"/>
</dbReference>
<dbReference type="PANTHER" id="PTHR14202">
    <property type="entry name" value="60 KDA RIBONUCLEOPROTEIN SSA/RO"/>
    <property type="match status" value="1"/>
</dbReference>
<comment type="similarity">
    <text evidence="2">Belongs to the Ro 60 kDa family.</text>
</comment>
<evidence type="ECO:0000313" key="9">
    <source>
        <dbReference type="WBParaSite" id="sdigi.contig10.g1163.t1"/>
    </source>
</evidence>
<dbReference type="GO" id="GO:0003723">
    <property type="term" value="F:RNA binding"/>
    <property type="evidence" value="ECO:0007669"/>
    <property type="project" value="UniProtKB-KW"/>
</dbReference>
<name>A0A915PIU3_9BILA</name>
<dbReference type="Pfam" id="PF05731">
    <property type="entry name" value="TROVE"/>
    <property type="match status" value="1"/>
</dbReference>
<dbReference type="Pfam" id="PF25045">
    <property type="entry name" value="vWA_Ro60"/>
    <property type="match status" value="1"/>
</dbReference>
<dbReference type="PROSITE" id="PS50988">
    <property type="entry name" value="TROVE"/>
    <property type="match status" value="1"/>
</dbReference>
<comment type="subcellular location">
    <subcellularLocation>
        <location evidence="1">Cytoplasm</location>
    </subcellularLocation>
</comment>
<feature type="domain" description="TROVE" evidence="7">
    <location>
        <begin position="108"/>
        <end position="548"/>
    </location>
</feature>
<evidence type="ECO:0000256" key="6">
    <source>
        <dbReference type="ARBA" id="ARBA00023274"/>
    </source>
</evidence>
<dbReference type="GO" id="GO:0005737">
    <property type="term" value="C:cytoplasm"/>
    <property type="evidence" value="ECO:0007669"/>
    <property type="project" value="UniProtKB-SubCell"/>
</dbReference>
<dbReference type="Proteomes" id="UP000887581">
    <property type="component" value="Unplaced"/>
</dbReference>